<dbReference type="OrthoDB" id="1878267at2759"/>
<gene>
    <name evidence="2" type="ORF">H5410_056354</name>
</gene>
<dbReference type="InterPro" id="IPR044797">
    <property type="entry name" value="At4g06598-like"/>
</dbReference>
<dbReference type="Proteomes" id="UP000824120">
    <property type="component" value="Chromosome 11"/>
</dbReference>
<dbReference type="AlphaFoldDB" id="A0A9J5WM04"/>
<evidence type="ECO:0000313" key="2">
    <source>
        <dbReference type="EMBL" id="KAG5576220.1"/>
    </source>
</evidence>
<organism evidence="2 3">
    <name type="scientific">Solanum commersonii</name>
    <name type="common">Commerson's wild potato</name>
    <name type="synonym">Commerson's nightshade</name>
    <dbReference type="NCBI Taxonomy" id="4109"/>
    <lineage>
        <taxon>Eukaryota</taxon>
        <taxon>Viridiplantae</taxon>
        <taxon>Streptophyta</taxon>
        <taxon>Embryophyta</taxon>
        <taxon>Tracheophyta</taxon>
        <taxon>Spermatophyta</taxon>
        <taxon>Magnoliopsida</taxon>
        <taxon>eudicotyledons</taxon>
        <taxon>Gunneridae</taxon>
        <taxon>Pentapetalae</taxon>
        <taxon>asterids</taxon>
        <taxon>lamiids</taxon>
        <taxon>Solanales</taxon>
        <taxon>Solanaceae</taxon>
        <taxon>Solanoideae</taxon>
        <taxon>Solaneae</taxon>
        <taxon>Solanum</taxon>
    </lineage>
</organism>
<dbReference type="EMBL" id="JACXVP010000011">
    <property type="protein sequence ID" value="KAG5576220.1"/>
    <property type="molecule type" value="Genomic_DNA"/>
</dbReference>
<keyword evidence="1" id="KW-0175">Coiled coil</keyword>
<comment type="caution">
    <text evidence="2">The sequence shown here is derived from an EMBL/GenBank/DDBJ whole genome shotgun (WGS) entry which is preliminary data.</text>
</comment>
<protein>
    <submittedName>
        <fullName evidence="2">Uncharacterized protein</fullName>
    </submittedName>
</protein>
<proteinExistence type="predicted"/>
<name>A0A9J5WM04_SOLCO</name>
<evidence type="ECO:0000313" key="3">
    <source>
        <dbReference type="Proteomes" id="UP000824120"/>
    </source>
</evidence>
<evidence type="ECO:0000256" key="1">
    <source>
        <dbReference type="SAM" id="Coils"/>
    </source>
</evidence>
<reference evidence="2 3" key="1">
    <citation type="submission" date="2020-09" db="EMBL/GenBank/DDBJ databases">
        <title>De no assembly of potato wild relative species, Solanum commersonii.</title>
        <authorList>
            <person name="Cho K."/>
        </authorList>
    </citation>
    <scope>NUCLEOTIDE SEQUENCE [LARGE SCALE GENOMIC DNA]</scope>
    <source>
        <strain evidence="2">LZ3.2</strain>
        <tissue evidence="2">Leaf</tissue>
    </source>
</reference>
<dbReference type="PANTHER" id="PTHR46835:SF9">
    <property type="entry name" value="BZIP DOMAIN-CONTAINING PROTEIN"/>
    <property type="match status" value="1"/>
</dbReference>
<dbReference type="PANTHER" id="PTHR46835">
    <property type="entry name" value="BASIC-LEUCINE ZIPPER (BZIP) TRANSCRIPTION FACTOR FAMILY PROTEIN-RELATED"/>
    <property type="match status" value="1"/>
</dbReference>
<accession>A0A9J5WM04</accession>
<feature type="coiled-coil region" evidence="1">
    <location>
        <begin position="67"/>
        <end position="130"/>
    </location>
</feature>
<sequence>MWIIESCAYGLKLDGVILYKQFAQRRQVRKLQYIAELERNVQAFFCDFKLKWLSSLNFVTSRILSYNKALEQRLENLAHKKEKEKDYEHCIIKNINNHNHSNRSHCRNTSRNLDQQFANLTLKQKEAERDAVSRQLHI</sequence>
<keyword evidence="3" id="KW-1185">Reference proteome</keyword>